<dbReference type="Pfam" id="PF13843">
    <property type="entry name" value="DDE_Tnp_1_7"/>
    <property type="match status" value="2"/>
</dbReference>
<reference evidence="3 4" key="1">
    <citation type="submission" date="2019-08" db="EMBL/GenBank/DDBJ databases">
        <title>Whole genome of Aphis craccivora.</title>
        <authorList>
            <person name="Voronova N.V."/>
            <person name="Shulinski R.S."/>
            <person name="Bandarenka Y.V."/>
            <person name="Zhorov D.G."/>
            <person name="Warner D."/>
        </authorList>
    </citation>
    <scope>NUCLEOTIDE SEQUENCE [LARGE SCALE GENOMIC DNA]</scope>
    <source>
        <strain evidence="3">180601</strain>
        <tissue evidence="3">Whole Body</tissue>
    </source>
</reference>
<dbReference type="AlphaFoldDB" id="A0A6G0VVW8"/>
<feature type="region of interest" description="Disordered" evidence="1">
    <location>
        <begin position="55"/>
        <end position="83"/>
    </location>
</feature>
<sequence>SKRKNALNDSPSTSPLSSSSCNINLYDDSNLSTISSEVPKLSRLRSRKLKSPINSNVLQSSSGSEFDDSDFDPSYEPIPQTDTTDNILAENSDDENNMLNIFEPLNIKNMDLLVDFIENSDDDSNYIEDNNENNILFSFSKDQPLTSLSYESFNFNELYGPNVLPSLRLYWSADEHFYNHRISNVMTQKRFLNILRYLHLNDNSCDESIVGFKGRSGIKQYMPMKPVKRGFKIWAICCVITGNLLKFIIYEGKKDSKEKGSLGEKTVLEMTNNYQDKGDCVFFDRFFSSINLVSELLKRKIFACGTMLQNRKYFPKTLLKVDKSLSMGDYDFASSGEISVYKWMDRGKKPVVVVSSFHKGEDITMVKRKNNVGIREDVKCPKSIADYNKYMGGVDHFDQLLECYNISYNKTDELIGQFCSRKTFGPKKVIPSTKRKPTYVGRGRIILPGNNSRLQNVVITCLLQENIIVVGLVALKNMSKDQKSTAMNVRLLFA</sequence>
<evidence type="ECO:0000313" key="3">
    <source>
        <dbReference type="EMBL" id="KAF0711469.1"/>
    </source>
</evidence>
<dbReference type="PANTHER" id="PTHR46599:SF3">
    <property type="entry name" value="PIGGYBAC TRANSPOSABLE ELEMENT-DERIVED PROTEIN 4"/>
    <property type="match status" value="1"/>
</dbReference>
<name>A0A6G0VVW8_APHCR</name>
<keyword evidence="4" id="KW-1185">Reference proteome</keyword>
<protein>
    <submittedName>
        <fullName evidence="3">PiggyBac transposable element-derived protein 4-like</fullName>
    </submittedName>
</protein>
<feature type="domain" description="PiggyBac transposable element-derived protein" evidence="2">
    <location>
        <begin position="160"/>
        <end position="204"/>
    </location>
</feature>
<dbReference type="PANTHER" id="PTHR46599">
    <property type="entry name" value="PIGGYBAC TRANSPOSABLE ELEMENT-DERIVED PROTEIN 4"/>
    <property type="match status" value="1"/>
</dbReference>
<gene>
    <name evidence="3" type="ORF">FWK35_00029315</name>
</gene>
<dbReference type="EMBL" id="VUJU01011242">
    <property type="protein sequence ID" value="KAF0711469.1"/>
    <property type="molecule type" value="Genomic_DNA"/>
</dbReference>
<dbReference type="Proteomes" id="UP000478052">
    <property type="component" value="Unassembled WGS sequence"/>
</dbReference>
<evidence type="ECO:0000313" key="4">
    <source>
        <dbReference type="Proteomes" id="UP000478052"/>
    </source>
</evidence>
<comment type="caution">
    <text evidence="3">The sequence shown here is derived from an EMBL/GenBank/DDBJ whole genome shotgun (WGS) entry which is preliminary data.</text>
</comment>
<feature type="compositionally biased region" description="Low complexity" evidence="1">
    <location>
        <begin position="10"/>
        <end position="20"/>
    </location>
</feature>
<proteinExistence type="predicted"/>
<organism evidence="3 4">
    <name type="scientific">Aphis craccivora</name>
    <name type="common">Cowpea aphid</name>
    <dbReference type="NCBI Taxonomy" id="307492"/>
    <lineage>
        <taxon>Eukaryota</taxon>
        <taxon>Metazoa</taxon>
        <taxon>Ecdysozoa</taxon>
        <taxon>Arthropoda</taxon>
        <taxon>Hexapoda</taxon>
        <taxon>Insecta</taxon>
        <taxon>Pterygota</taxon>
        <taxon>Neoptera</taxon>
        <taxon>Paraneoptera</taxon>
        <taxon>Hemiptera</taxon>
        <taxon>Sternorrhyncha</taxon>
        <taxon>Aphidomorpha</taxon>
        <taxon>Aphidoidea</taxon>
        <taxon>Aphididae</taxon>
        <taxon>Aphidini</taxon>
        <taxon>Aphis</taxon>
        <taxon>Aphis</taxon>
    </lineage>
</organism>
<feature type="domain" description="PiggyBac transposable element-derived protein" evidence="2">
    <location>
        <begin position="206"/>
        <end position="409"/>
    </location>
</feature>
<feature type="non-terminal residue" evidence="3">
    <location>
        <position position="1"/>
    </location>
</feature>
<accession>A0A6G0VVW8</accession>
<evidence type="ECO:0000259" key="2">
    <source>
        <dbReference type="Pfam" id="PF13843"/>
    </source>
</evidence>
<dbReference type="InterPro" id="IPR029526">
    <property type="entry name" value="PGBD"/>
</dbReference>
<dbReference type="OrthoDB" id="10043918at2759"/>
<evidence type="ECO:0000256" key="1">
    <source>
        <dbReference type="SAM" id="MobiDB-lite"/>
    </source>
</evidence>
<feature type="region of interest" description="Disordered" evidence="1">
    <location>
        <begin position="1"/>
        <end position="21"/>
    </location>
</feature>